<comment type="similarity">
    <text evidence="3">Belongs to the prokaryotic molybdopterin-containing oxidoreductase family.</text>
</comment>
<gene>
    <name evidence="10" type="ORF">METZ01_LOCUS312850</name>
</gene>
<dbReference type="GO" id="GO:0009055">
    <property type="term" value="F:electron transfer activity"/>
    <property type="evidence" value="ECO:0007669"/>
    <property type="project" value="TreeGrafter"/>
</dbReference>
<dbReference type="SUPFAM" id="SSF53706">
    <property type="entry name" value="Formate dehydrogenase/DMSO reductase, domains 1-3"/>
    <property type="match status" value="1"/>
</dbReference>
<evidence type="ECO:0000256" key="3">
    <source>
        <dbReference type="ARBA" id="ARBA00010312"/>
    </source>
</evidence>
<dbReference type="GO" id="GO:0030313">
    <property type="term" value="C:cell envelope"/>
    <property type="evidence" value="ECO:0007669"/>
    <property type="project" value="UniProtKB-SubCell"/>
</dbReference>
<accession>A0A382NG02</accession>
<dbReference type="GO" id="GO:0030151">
    <property type="term" value="F:molybdenum ion binding"/>
    <property type="evidence" value="ECO:0007669"/>
    <property type="project" value="TreeGrafter"/>
</dbReference>
<protein>
    <recommendedName>
        <fullName evidence="9">4Fe-4S Mo/W bis-MGD-type domain-containing protein</fullName>
    </recommendedName>
</protein>
<evidence type="ECO:0000259" key="9">
    <source>
        <dbReference type="PROSITE" id="PS51669"/>
    </source>
</evidence>
<keyword evidence="7" id="KW-0408">Iron</keyword>
<dbReference type="EMBL" id="UINC01100155">
    <property type="protein sequence ID" value="SVC59996.1"/>
    <property type="molecule type" value="Genomic_DNA"/>
</dbReference>
<dbReference type="PANTHER" id="PTHR43598:SF1">
    <property type="entry name" value="FORMATE DEHYDROGENASE-O MAJOR SUBUNIT"/>
    <property type="match status" value="1"/>
</dbReference>
<keyword evidence="6" id="KW-0560">Oxidoreductase</keyword>
<dbReference type="GO" id="GO:0051539">
    <property type="term" value="F:4 iron, 4 sulfur cluster binding"/>
    <property type="evidence" value="ECO:0007669"/>
    <property type="project" value="UniProtKB-KW"/>
</dbReference>
<dbReference type="PANTHER" id="PTHR43598">
    <property type="entry name" value="TUNGSTEN-CONTAINING FORMYLMETHANOFURAN DEHYDROGENASE 2 SUBUNIT B"/>
    <property type="match status" value="1"/>
</dbReference>
<evidence type="ECO:0000256" key="1">
    <source>
        <dbReference type="ARBA" id="ARBA00001966"/>
    </source>
</evidence>
<feature type="domain" description="4Fe-4S Mo/W bis-MGD-type" evidence="9">
    <location>
        <begin position="65"/>
        <end position="123"/>
    </location>
</feature>
<dbReference type="InterPro" id="IPR006963">
    <property type="entry name" value="Mopterin_OxRdtase_4Fe-4S_dom"/>
</dbReference>
<name>A0A382NG02_9ZZZZ</name>
<reference evidence="10" key="1">
    <citation type="submission" date="2018-05" db="EMBL/GenBank/DDBJ databases">
        <authorList>
            <person name="Lanie J.A."/>
            <person name="Ng W.-L."/>
            <person name="Kazmierczak K.M."/>
            <person name="Andrzejewski T.M."/>
            <person name="Davidsen T.M."/>
            <person name="Wayne K.J."/>
            <person name="Tettelin H."/>
            <person name="Glass J.I."/>
            <person name="Rusch D."/>
            <person name="Podicherti R."/>
            <person name="Tsui H.-C.T."/>
            <person name="Winkler M.E."/>
        </authorList>
    </citation>
    <scope>NUCLEOTIDE SEQUENCE</scope>
</reference>
<comment type="subcellular location">
    <subcellularLocation>
        <location evidence="2">Cell envelope</location>
    </subcellularLocation>
</comment>
<evidence type="ECO:0000256" key="4">
    <source>
        <dbReference type="ARBA" id="ARBA00022485"/>
    </source>
</evidence>
<keyword evidence="5" id="KW-0479">Metal-binding</keyword>
<keyword evidence="4" id="KW-0004">4Fe-4S</keyword>
<dbReference type="Gene3D" id="3.40.50.740">
    <property type="match status" value="1"/>
</dbReference>
<evidence type="ECO:0000256" key="8">
    <source>
        <dbReference type="ARBA" id="ARBA00023014"/>
    </source>
</evidence>
<comment type="cofactor">
    <cofactor evidence="1">
        <name>[4Fe-4S] cluster</name>
        <dbReference type="ChEBI" id="CHEBI:49883"/>
    </cofactor>
</comment>
<sequence length="160" mass="18287">MKRSWIETFSESLGLIPNISDRPDWSEELAMEGPRELYKYPDPSDWDDFTELDSLAWPEKKERHYSIVPTTCFNCESACGLLAYIDKDSNEIRKFEGNPHHPGSRGRNCAKGPATINQINDTERILYPLKRKGKRGAGQWKQITWDQALDEISGKIAASI</sequence>
<evidence type="ECO:0000313" key="10">
    <source>
        <dbReference type="EMBL" id="SVC59996.1"/>
    </source>
</evidence>
<evidence type="ECO:0000256" key="7">
    <source>
        <dbReference type="ARBA" id="ARBA00023004"/>
    </source>
</evidence>
<dbReference type="Gene3D" id="2.20.25.90">
    <property type="entry name" value="ADC-like domains"/>
    <property type="match status" value="1"/>
</dbReference>
<dbReference type="SMART" id="SM00926">
    <property type="entry name" value="Molybdop_Fe4S4"/>
    <property type="match status" value="1"/>
</dbReference>
<organism evidence="10">
    <name type="scientific">marine metagenome</name>
    <dbReference type="NCBI Taxonomy" id="408172"/>
    <lineage>
        <taxon>unclassified sequences</taxon>
        <taxon>metagenomes</taxon>
        <taxon>ecological metagenomes</taxon>
    </lineage>
</organism>
<dbReference type="AlphaFoldDB" id="A0A382NG02"/>
<dbReference type="PROSITE" id="PS51669">
    <property type="entry name" value="4FE4S_MOW_BIS_MGD"/>
    <property type="match status" value="1"/>
</dbReference>
<dbReference type="GO" id="GO:0016491">
    <property type="term" value="F:oxidoreductase activity"/>
    <property type="evidence" value="ECO:0007669"/>
    <property type="project" value="UniProtKB-KW"/>
</dbReference>
<evidence type="ECO:0000256" key="2">
    <source>
        <dbReference type="ARBA" id="ARBA00004196"/>
    </source>
</evidence>
<dbReference type="Pfam" id="PF04879">
    <property type="entry name" value="Molybdop_Fe4S4"/>
    <property type="match status" value="1"/>
</dbReference>
<keyword evidence="8" id="KW-0411">Iron-sulfur</keyword>
<proteinExistence type="inferred from homology"/>
<dbReference type="GO" id="GO:0009061">
    <property type="term" value="P:anaerobic respiration"/>
    <property type="evidence" value="ECO:0007669"/>
    <property type="project" value="TreeGrafter"/>
</dbReference>
<evidence type="ECO:0000256" key="6">
    <source>
        <dbReference type="ARBA" id="ARBA00023002"/>
    </source>
</evidence>
<feature type="non-terminal residue" evidence="10">
    <location>
        <position position="160"/>
    </location>
</feature>
<evidence type="ECO:0000256" key="5">
    <source>
        <dbReference type="ARBA" id="ARBA00022723"/>
    </source>
</evidence>